<dbReference type="Proteomes" id="UP000264800">
    <property type="component" value="Unplaced"/>
</dbReference>
<dbReference type="InterPro" id="IPR008930">
    <property type="entry name" value="Terpenoid_cyclase/PrenylTrfase"/>
</dbReference>
<dbReference type="Gene3D" id="2.60.120.1540">
    <property type="match status" value="1"/>
</dbReference>
<evidence type="ECO:0000313" key="6">
    <source>
        <dbReference type="Proteomes" id="UP000264800"/>
    </source>
</evidence>
<dbReference type="SUPFAM" id="SSF48239">
    <property type="entry name" value="Terpenoid cyclases/Protein prenyltransferases"/>
    <property type="match status" value="1"/>
</dbReference>
<dbReference type="Pfam" id="PF07677">
    <property type="entry name" value="A2M_recep"/>
    <property type="match status" value="1"/>
</dbReference>
<evidence type="ECO:0000256" key="2">
    <source>
        <dbReference type="ARBA" id="ARBA00022525"/>
    </source>
</evidence>
<dbReference type="SUPFAM" id="SSF50242">
    <property type="entry name" value="TIMP-like"/>
    <property type="match status" value="1"/>
</dbReference>
<dbReference type="PANTHER" id="PTHR11412:SF144">
    <property type="entry name" value="COMPLEMENT C4-B"/>
    <property type="match status" value="1"/>
</dbReference>
<dbReference type="InterPro" id="IPR047565">
    <property type="entry name" value="Alpha-macroglob_thiol-ester_cl"/>
</dbReference>
<dbReference type="Ensembl" id="ENSKMAT00000022762.1">
    <property type="protein sequence ID" value="ENSKMAP00000022477.1"/>
    <property type="gene ID" value="ENSKMAG00000016664.1"/>
</dbReference>
<dbReference type="SUPFAM" id="SSF47686">
    <property type="entry name" value="Anaphylotoxins (complement system)"/>
    <property type="match status" value="1"/>
</dbReference>
<dbReference type="InterPro" id="IPR036595">
    <property type="entry name" value="A-macroglobulin_rcpt-bd_sf"/>
</dbReference>
<dbReference type="SMART" id="SM01360">
    <property type="entry name" value="A2M"/>
    <property type="match status" value="1"/>
</dbReference>
<dbReference type="SUPFAM" id="SSF49410">
    <property type="entry name" value="Alpha-macroglobulin receptor domain"/>
    <property type="match status" value="1"/>
</dbReference>
<dbReference type="PROSITE" id="PS01178">
    <property type="entry name" value="ANAPHYLATOXIN_2"/>
    <property type="match status" value="1"/>
</dbReference>
<evidence type="ECO:0000313" key="5">
    <source>
        <dbReference type="Ensembl" id="ENSKMAP00000022477.1"/>
    </source>
</evidence>
<dbReference type="InterPro" id="IPR013783">
    <property type="entry name" value="Ig-like_fold"/>
</dbReference>
<dbReference type="GO" id="GO:0006956">
    <property type="term" value="P:complement activation"/>
    <property type="evidence" value="ECO:0007669"/>
    <property type="project" value="TreeGrafter"/>
</dbReference>
<dbReference type="Gene3D" id="2.60.40.1930">
    <property type="match status" value="3"/>
</dbReference>
<comment type="subcellular location">
    <subcellularLocation>
        <location evidence="1">Secreted</location>
    </subcellularLocation>
</comment>
<dbReference type="CDD" id="cd00017">
    <property type="entry name" value="ANATO"/>
    <property type="match status" value="1"/>
</dbReference>
<dbReference type="OMA" id="CAFPREN"/>
<evidence type="ECO:0000256" key="3">
    <source>
        <dbReference type="ARBA" id="ARBA00023157"/>
    </source>
</evidence>
<dbReference type="InterPro" id="IPR018081">
    <property type="entry name" value="Anaphylatoxin_comp_syst"/>
</dbReference>
<dbReference type="PANTHER" id="PTHR11412">
    <property type="entry name" value="MACROGLOBULIN / COMPLEMENT"/>
    <property type="match status" value="1"/>
</dbReference>
<dbReference type="Gene3D" id="2.40.50.120">
    <property type="match status" value="1"/>
</dbReference>
<keyword evidence="6" id="KW-1185">Reference proteome</keyword>
<dbReference type="InterPro" id="IPR050473">
    <property type="entry name" value="A2M/Complement_sys"/>
</dbReference>
<dbReference type="FunFam" id="2.60.40.10:FF:000155">
    <property type="entry name" value="complement C3 isoform X1"/>
    <property type="match status" value="1"/>
</dbReference>
<dbReference type="GO" id="GO:0005615">
    <property type="term" value="C:extracellular space"/>
    <property type="evidence" value="ECO:0007669"/>
    <property type="project" value="InterPro"/>
</dbReference>
<dbReference type="Gene3D" id="2.60.40.690">
    <property type="entry name" value="Alpha-macroglobulin, receptor-binding domain"/>
    <property type="match status" value="1"/>
</dbReference>
<reference evidence="5" key="2">
    <citation type="submission" date="2025-09" db="UniProtKB">
        <authorList>
            <consortium name="Ensembl"/>
        </authorList>
    </citation>
    <scope>IDENTIFICATION</scope>
</reference>
<dbReference type="InterPro" id="IPR001599">
    <property type="entry name" value="Macroglobln_a2"/>
</dbReference>
<dbReference type="SMART" id="SM01359">
    <property type="entry name" value="A2M_N_2"/>
    <property type="match status" value="1"/>
</dbReference>
<protein>
    <submittedName>
        <fullName evidence="5">Complement C4B (Chido/Rodgers blood group)</fullName>
    </submittedName>
</protein>
<keyword evidence="2" id="KW-0964">Secreted</keyword>
<organism evidence="5 6">
    <name type="scientific">Kryptolebias marmoratus</name>
    <name type="common">Mangrove killifish</name>
    <name type="synonym">Rivulus marmoratus</name>
    <dbReference type="NCBI Taxonomy" id="37003"/>
    <lineage>
        <taxon>Eukaryota</taxon>
        <taxon>Metazoa</taxon>
        <taxon>Chordata</taxon>
        <taxon>Craniata</taxon>
        <taxon>Vertebrata</taxon>
        <taxon>Euteleostomi</taxon>
        <taxon>Actinopterygii</taxon>
        <taxon>Neopterygii</taxon>
        <taxon>Teleostei</taxon>
        <taxon>Neoteleostei</taxon>
        <taxon>Acanthomorphata</taxon>
        <taxon>Ovalentaria</taxon>
        <taxon>Atherinomorphae</taxon>
        <taxon>Cyprinodontiformes</taxon>
        <taxon>Rivulidae</taxon>
        <taxon>Kryptolebias</taxon>
    </lineage>
</organism>
<dbReference type="STRING" id="37003.ENSKMAP00000022477"/>
<evidence type="ECO:0000259" key="4">
    <source>
        <dbReference type="PROSITE" id="PS01178"/>
    </source>
</evidence>
<evidence type="ECO:0000256" key="1">
    <source>
        <dbReference type="ARBA" id="ARBA00004613"/>
    </source>
</evidence>
<sequence length="1121" mass="127881">KEKVFVQMEDSYLNQEVTLYLQDGNSGTLIKKFHTGTNAIHQNCSIASLQINRELWLKKMKEKWNEKPYLDLKATVSNAQNKQVTRVLVSNHRGYIFIQTDQPMYNPTQKVQFRIFTLDHMFRPQEEMVQISIFVSKKLTFLLHILVLPSFDVNIEMEQRYILLDDERLNFTISDTGFKIKETFDQAWSFLLYVLQVLSRGIIIKTGSLRIGASVKHNLKITADMVPSFRLIAYYHGTNNKIIADSVWVDVRDECEIKVEHKGEPKPGQTSVLEVDLHGQSAKVALLAVDKAFYALKANNKLTDRQVFSTMESYDLGCTFGGEDNSSLVFVDAGLSFVSQSGPHHRKGKTNNLKPDMQDCCTHAFSPLPMRRTCQERATRVQLIKANQTCADVFLKCCKAAEKLRQKQMQEDVQGGLGRTATSADIENILYLSNLFYMIKTSSRYPLALPDSITKWEIQVVTISPTTGFCVVKPHEVKAFQETFVSLRLPYSVKKYEQLSVSPVIYNYGKEPLQLAVHMEQTEGLCSPASATKASYVTIDVEPQSSHFVSFSAVPMVTGPIPIKIRLYDIENNQGIDAVEKSLNVQVSGKKCYPRIIFCIRQSSKILYIDGTLPDETVPESILSSTGDGFGSSQARNLLSPEKVASLIALPKGCLEQTMKRLVPTALALRYLDLTDQWLELLPGARDEALANIERGMSNIRMLQASFVFLRVCPLFLFLNKLLITAYSRILRATTYLQSQLTQQSHTYVMALTAYCLSVCLPQEADRLSAWKNLQSRAIKENENDVDAITIETTAYALLTAVEVADYEWADQIACWLASKENYFGGYRSTQVIIRSSLKLCLIVISTFPVEIVENYDYYNYYDDTEEKKGQEAPSVTEHSDTLTSGKRLENNINTDNTVTYTVCVRLVRIKYTTEITGEHQMNHFFSPFQLKQPPEQYITHYELSFGRVLIYFNEECFSFDVVQSVPIGLLQPAPAVFYDYYEPRRKCTVFYSAPKRSKMISTLCSEDVCQCAESRPYLKTLHTSSSIRKFKKRISLWAKMAPLKIQMESKYNEVYQCNDKCKLTESHCPLCLYRMQYLLESNTWVEKRPLKDDCKKSAHRQGCIEFNAFIEEFKTDGCRQ</sequence>
<dbReference type="InterPro" id="IPR009048">
    <property type="entry name" value="A-macroglobulin_rcpt-bd"/>
</dbReference>
<dbReference type="GeneTree" id="ENSGT00940000155739"/>
<dbReference type="SMART" id="SM01419">
    <property type="entry name" value="Thiol-ester_cl"/>
    <property type="match status" value="1"/>
</dbReference>
<dbReference type="Gene3D" id="2.20.130.20">
    <property type="match status" value="1"/>
</dbReference>
<dbReference type="Gene3D" id="1.50.10.20">
    <property type="match status" value="2"/>
</dbReference>
<proteinExistence type="predicted"/>
<dbReference type="Gene3D" id="1.20.91.20">
    <property type="entry name" value="Anaphylotoxins (complement system)"/>
    <property type="match status" value="1"/>
</dbReference>
<dbReference type="Pfam" id="PF07703">
    <property type="entry name" value="A2M_BRD"/>
    <property type="match status" value="1"/>
</dbReference>
<accession>A0A3Q3GFQ5</accession>
<dbReference type="SMART" id="SM00104">
    <property type="entry name" value="ANATO"/>
    <property type="match status" value="1"/>
</dbReference>
<dbReference type="Gene3D" id="2.60.40.10">
    <property type="entry name" value="Immunoglobulins"/>
    <property type="match status" value="1"/>
</dbReference>
<name>A0A3Q3GFQ5_KRYMA</name>
<reference evidence="5" key="1">
    <citation type="submission" date="2025-08" db="UniProtKB">
        <authorList>
            <consortium name="Ensembl"/>
        </authorList>
    </citation>
    <scope>IDENTIFICATION</scope>
</reference>
<dbReference type="InterPro" id="IPR011626">
    <property type="entry name" value="Alpha-macroglobulin_TED"/>
</dbReference>
<dbReference type="Pfam" id="PF01821">
    <property type="entry name" value="ANATO"/>
    <property type="match status" value="1"/>
</dbReference>
<dbReference type="InterPro" id="IPR008993">
    <property type="entry name" value="TIMP-like_OB-fold"/>
</dbReference>
<dbReference type="InterPro" id="IPR011625">
    <property type="entry name" value="A2M_N_BRD"/>
</dbReference>
<dbReference type="InterPro" id="IPR000020">
    <property type="entry name" value="Anaphylatoxin/fibulin"/>
</dbReference>
<dbReference type="GO" id="GO:0004866">
    <property type="term" value="F:endopeptidase inhibitor activity"/>
    <property type="evidence" value="ECO:0007669"/>
    <property type="project" value="InterPro"/>
</dbReference>
<dbReference type="Pfam" id="PF00207">
    <property type="entry name" value="A2M"/>
    <property type="match status" value="1"/>
</dbReference>
<dbReference type="Pfam" id="PF07678">
    <property type="entry name" value="TED_complement"/>
    <property type="match status" value="2"/>
</dbReference>
<dbReference type="Gene3D" id="6.20.50.160">
    <property type="match status" value="1"/>
</dbReference>
<keyword evidence="3" id="KW-1015">Disulfide bond</keyword>
<dbReference type="AlphaFoldDB" id="A0A3Q3GFQ5"/>
<dbReference type="SMART" id="SM01361">
    <property type="entry name" value="A2M_recep"/>
    <property type="match status" value="1"/>
</dbReference>
<feature type="domain" description="Anaphylatoxin-like" evidence="4">
    <location>
        <begin position="360"/>
        <end position="398"/>
    </location>
</feature>